<reference evidence="1" key="1">
    <citation type="submission" date="2018-04" db="EMBL/GenBank/DDBJ databases">
        <authorList>
            <person name="Go L.Y."/>
            <person name="Mitchell J.A."/>
        </authorList>
    </citation>
    <scope>NUCLEOTIDE SEQUENCE</scope>
    <source>
        <strain evidence="1">ARTV</strain>
    </source>
</reference>
<organism evidence="1">
    <name type="scientific">Arsenophonus endosymbiont of Trialeurodes vaporariorum</name>
    <dbReference type="NCBI Taxonomy" id="235567"/>
    <lineage>
        <taxon>Bacteria</taxon>
        <taxon>Pseudomonadati</taxon>
        <taxon>Pseudomonadota</taxon>
        <taxon>Gammaproteobacteria</taxon>
        <taxon>Enterobacterales</taxon>
        <taxon>Morganellaceae</taxon>
        <taxon>Arsenophonus</taxon>
    </lineage>
</organism>
<dbReference type="EMBL" id="UFQR01000001">
    <property type="protein sequence ID" value="SSW94510.1"/>
    <property type="molecule type" value="Genomic_DNA"/>
</dbReference>
<dbReference type="AlphaFoldDB" id="A0A3B0LXI5"/>
<sequence length="73" mass="8312">MKTQNPNRSSAFVDYLFQHCQQDKGFATRMRRGDNPATEYQCWETLAAFGVNPEYPNNRLPFALIAAAVARSE</sequence>
<proteinExistence type="predicted"/>
<accession>A0A3B0LXI5</accession>
<protein>
    <submittedName>
        <fullName evidence="1">Uncharacterized protein</fullName>
    </submittedName>
</protein>
<name>A0A3B0LXI5_9GAMM</name>
<gene>
    <name evidence="1" type="ORF">ARTV_0025</name>
</gene>
<evidence type="ECO:0000313" key="1">
    <source>
        <dbReference type="EMBL" id="SSW94510.1"/>
    </source>
</evidence>